<name>A0ABV6Z4W7_UNCC1</name>
<dbReference type="HAMAP" id="MF_00274">
    <property type="entry name" value="DNA_YbaB_EbfC"/>
    <property type="match status" value="1"/>
</dbReference>
<gene>
    <name evidence="3" type="ORF">ACFL27_25050</name>
</gene>
<comment type="subcellular location">
    <subcellularLocation>
        <location evidence="2">Cytoplasm</location>
        <location evidence="2">Nucleoid</location>
    </subcellularLocation>
</comment>
<dbReference type="NCBIfam" id="TIGR00103">
    <property type="entry name" value="DNA_YbaB_EbfC"/>
    <property type="match status" value="1"/>
</dbReference>
<dbReference type="Gene3D" id="3.30.1310.10">
    <property type="entry name" value="Nucleoid-associated protein YbaB-like domain"/>
    <property type="match status" value="1"/>
</dbReference>
<organism evidence="3 4">
    <name type="scientific">candidate division CSSED10-310 bacterium</name>
    <dbReference type="NCBI Taxonomy" id="2855610"/>
    <lineage>
        <taxon>Bacteria</taxon>
        <taxon>Bacteria division CSSED10-310</taxon>
    </lineage>
</organism>
<reference evidence="3 4" key="1">
    <citation type="submission" date="2024-09" db="EMBL/GenBank/DDBJ databases">
        <title>Laminarin stimulates single cell rates of sulfate reduction while oxygen inhibits transcriptomic activity in coastal marine sediment.</title>
        <authorList>
            <person name="Lindsay M."/>
            <person name="Orcutt B."/>
            <person name="Emerson D."/>
            <person name="Stepanauskas R."/>
            <person name="D'Angelo T."/>
        </authorList>
    </citation>
    <scope>NUCLEOTIDE SEQUENCE [LARGE SCALE GENOMIC DNA]</scope>
    <source>
        <strain evidence="3">SAG AM-311-K15</strain>
    </source>
</reference>
<dbReference type="Proteomes" id="UP001594351">
    <property type="component" value="Unassembled WGS sequence"/>
</dbReference>
<evidence type="ECO:0000256" key="2">
    <source>
        <dbReference type="HAMAP-Rule" id="MF_00274"/>
    </source>
</evidence>
<comment type="function">
    <text evidence="2">Binds to DNA and alters its conformation. May be involved in regulation of gene expression, nucleoid organization and DNA protection.</text>
</comment>
<dbReference type="SUPFAM" id="SSF82607">
    <property type="entry name" value="YbaB-like"/>
    <property type="match status" value="1"/>
</dbReference>
<evidence type="ECO:0000313" key="4">
    <source>
        <dbReference type="Proteomes" id="UP001594351"/>
    </source>
</evidence>
<proteinExistence type="inferred from homology"/>
<comment type="caution">
    <text evidence="3">The sequence shown here is derived from an EMBL/GenBank/DDBJ whole genome shotgun (WGS) entry which is preliminary data.</text>
</comment>
<dbReference type="PANTHER" id="PTHR33449:SF1">
    <property type="entry name" value="NUCLEOID-ASSOCIATED PROTEIN YBAB"/>
    <property type="match status" value="1"/>
</dbReference>
<dbReference type="EMBL" id="JBHPBY010000509">
    <property type="protein sequence ID" value="MFC1853472.1"/>
    <property type="molecule type" value="Genomic_DNA"/>
</dbReference>
<keyword evidence="4" id="KW-1185">Reference proteome</keyword>
<dbReference type="InterPro" id="IPR036894">
    <property type="entry name" value="YbaB-like_sf"/>
</dbReference>
<sequence>MKGFGLNIIKEAKEMAAKLEKVKSELMNKTVTATVGGGMVTVVANGQQQIVKISLEREIINPDDVELLEDLLLSGTNEALRKSVELAAEEMSKITGGLKIPGLSA</sequence>
<protein>
    <recommendedName>
        <fullName evidence="2">Nucleoid-associated protein ACFL27_25050</fullName>
    </recommendedName>
</protein>
<evidence type="ECO:0000256" key="1">
    <source>
        <dbReference type="ARBA" id="ARBA00023125"/>
    </source>
</evidence>
<keyword evidence="2" id="KW-0963">Cytoplasm</keyword>
<dbReference type="InterPro" id="IPR004401">
    <property type="entry name" value="YbaB/EbfC"/>
</dbReference>
<accession>A0ABV6Z4W7</accession>
<comment type="subunit">
    <text evidence="2">Homodimer.</text>
</comment>
<dbReference type="PIRSF" id="PIRSF004555">
    <property type="entry name" value="UCP004555"/>
    <property type="match status" value="1"/>
</dbReference>
<evidence type="ECO:0000313" key="3">
    <source>
        <dbReference type="EMBL" id="MFC1853472.1"/>
    </source>
</evidence>
<comment type="similarity">
    <text evidence="2">Belongs to the YbaB/EbfC family.</text>
</comment>
<dbReference type="PANTHER" id="PTHR33449">
    <property type="entry name" value="NUCLEOID-ASSOCIATED PROTEIN YBAB"/>
    <property type="match status" value="1"/>
</dbReference>
<keyword evidence="1 2" id="KW-0238">DNA-binding</keyword>
<dbReference type="Pfam" id="PF02575">
    <property type="entry name" value="YbaB_DNA_bd"/>
    <property type="match status" value="1"/>
</dbReference>